<evidence type="ECO:0000313" key="3">
    <source>
        <dbReference type="Proteomes" id="UP000315995"/>
    </source>
</evidence>
<sequence>MWSEFLHHITLHFPIVLTLVIAGVGLWSLKDDIPQFRLFIRWVGWACFAMTTVTVVSGILAAPGWFGGDGSYDLTHHRNLGLTAWVVMGIAAFSFEKGVREDHDDWRKFAIGVWCVTAFAVVGTGHWGGTELHQDKLPWIEQVEEELD</sequence>
<accession>A0A5B8YA70</accession>
<dbReference type="EMBL" id="CP041186">
    <property type="protein sequence ID" value="QDG52966.1"/>
    <property type="molecule type" value="Genomic_DNA"/>
</dbReference>
<feature type="transmembrane region" description="Helical" evidence="1">
    <location>
        <begin position="6"/>
        <end position="27"/>
    </location>
</feature>
<evidence type="ECO:0008006" key="4">
    <source>
        <dbReference type="Google" id="ProtNLM"/>
    </source>
</evidence>
<organism evidence="2 3">
    <name type="scientific">Persicimonas caeni</name>
    <dbReference type="NCBI Taxonomy" id="2292766"/>
    <lineage>
        <taxon>Bacteria</taxon>
        <taxon>Deltaproteobacteria</taxon>
        <taxon>Bradymonadales</taxon>
        <taxon>Bradymonadaceae</taxon>
        <taxon>Persicimonas</taxon>
    </lineage>
</organism>
<evidence type="ECO:0000313" key="2">
    <source>
        <dbReference type="EMBL" id="QDG52966.1"/>
    </source>
</evidence>
<name>A0A4Y6PXD2_PERCE</name>
<feature type="transmembrane region" description="Helical" evidence="1">
    <location>
        <begin position="39"/>
        <end position="62"/>
    </location>
</feature>
<keyword evidence="3" id="KW-1185">Reference proteome</keyword>
<keyword evidence="1" id="KW-0812">Transmembrane</keyword>
<dbReference type="AlphaFoldDB" id="A0A4Y6PXD2"/>
<keyword evidence="1" id="KW-1133">Transmembrane helix</keyword>
<evidence type="ECO:0000256" key="1">
    <source>
        <dbReference type="SAM" id="Phobius"/>
    </source>
</evidence>
<feature type="transmembrane region" description="Helical" evidence="1">
    <location>
        <begin position="111"/>
        <end position="129"/>
    </location>
</feature>
<protein>
    <recommendedName>
        <fullName evidence="4">DUF2231 domain-containing protein</fullName>
    </recommendedName>
</protein>
<gene>
    <name evidence="2" type="ORF">FIV42_20120</name>
</gene>
<dbReference type="OrthoDB" id="5510899at2"/>
<dbReference type="Proteomes" id="UP000315995">
    <property type="component" value="Chromosome"/>
</dbReference>
<keyword evidence="1" id="KW-0472">Membrane</keyword>
<reference evidence="2 3" key="1">
    <citation type="submission" date="2019-06" db="EMBL/GenBank/DDBJ databases">
        <title>Persicimonas caeni gen. nov., sp. nov., a predatory bacterium isolated from solar saltern.</title>
        <authorList>
            <person name="Wang S."/>
        </authorList>
    </citation>
    <scope>NUCLEOTIDE SEQUENCE [LARGE SCALE GENOMIC DNA]</scope>
    <source>
        <strain evidence="2 3">YN101</strain>
    </source>
</reference>
<dbReference type="RefSeq" id="WP_141199427.1">
    <property type="nucleotide sequence ID" value="NZ_CP041186.1"/>
</dbReference>
<proteinExistence type="predicted"/>
<feature type="transmembrane region" description="Helical" evidence="1">
    <location>
        <begin position="82"/>
        <end position="99"/>
    </location>
</feature>
<accession>A0A4Y6PXD2</accession>